<sequence length="238" mass="25460">MEVTVDELEELEARLAALKAERGYLLPHHGLMATFAPDLLEAYGAAYRAMTLTDRVLSPHEKEFVWLTILIATDEAEATHHVAKFYAAGGTDREVEAVVRLTALVRGAAAYRFVTDAWQRHLNTWDGAAAERAAGIAVAAEFGVAPGLVLLADAAMRVCLDDWDGLGRALVDLSAAGVEEAKIAEALSLTMFPGSVPRFVRAAGVWLTLIREGKVAASPRTRAWAALSGQGGYDEAAS</sequence>
<reference evidence="2 3" key="1">
    <citation type="submission" date="2018-05" db="EMBL/GenBank/DDBJ databases">
        <title>Acuticoccus sediminis sp. nov., isolated from deep-sea sediment of Indian Ocean.</title>
        <authorList>
            <person name="Liu X."/>
            <person name="Lai Q."/>
            <person name="Du Y."/>
            <person name="Sun F."/>
            <person name="Zhang X."/>
            <person name="Wang S."/>
            <person name="Shao Z."/>
        </authorList>
    </citation>
    <scope>NUCLEOTIDE SEQUENCE [LARGE SCALE GENOMIC DNA]</scope>
    <source>
        <strain evidence="2 3">PTG4-2</strain>
    </source>
</reference>
<name>A0A8B2NQU3_9HYPH</name>
<dbReference type="Proteomes" id="UP000249590">
    <property type="component" value="Unassembled WGS sequence"/>
</dbReference>
<dbReference type="SUPFAM" id="SSF69118">
    <property type="entry name" value="AhpD-like"/>
    <property type="match status" value="1"/>
</dbReference>
<proteinExistence type="predicted"/>
<gene>
    <name evidence="2" type="ORF">DLJ53_27250</name>
</gene>
<organism evidence="2 3">
    <name type="scientific">Acuticoccus sediminis</name>
    <dbReference type="NCBI Taxonomy" id="2184697"/>
    <lineage>
        <taxon>Bacteria</taxon>
        <taxon>Pseudomonadati</taxon>
        <taxon>Pseudomonadota</taxon>
        <taxon>Alphaproteobacteria</taxon>
        <taxon>Hyphomicrobiales</taxon>
        <taxon>Amorphaceae</taxon>
        <taxon>Acuticoccus</taxon>
    </lineage>
</organism>
<accession>A0A8B2NQU3</accession>
<evidence type="ECO:0000313" key="2">
    <source>
        <dbReference type="EMBL" id="RAH98395.1"/>
    </source>
</evidence>
<dbReference type="AlphaFoldDB" id="A0A8B2NQU3"/>
<feature type="domain" description="Carboxymuconolactone decarboxylase-like" evidence="1">
    <location>
        <begin position="37"/>
        <end position="117"/>
    </location>
</feature>
<protein>
    <recommendedName>
        <fullName evidence="1">Carboxymuconolactone decarboxylase-like domain-containing protein</fullName>
    </recommendedName>
</protein>
<dbReference type="InterPro" id="IPR029032">
    <property type="entry name" value="AhpD-like"/>
</dbReference>
<dbReference type="GO" id="GO:0051920">
    <property type="term" value="F:peroxiredoxin activity"/>
    <property type="evidence" value="ECO:0007669"/>
    <property type="project" value="InterPro"/>
</dbReference>
<comment type="caution">
    <text evidence="2">The sequence shown here is derived from an EMBL/GenBank/DDBJ whole genome shotgun (WGS) entry which is preliminary data.</text>
</comment>
<keyword evidence="3" id="KW-1185">Reference proteome</keyword>
<dbReference type="Pfam" id="PF02627">
    <property type="entry name" value="CMD"/>
    <property type="match status" value="1"/>
</dbReference>
<dbReference type="Gene3D" id="1.20.1290.10">
    <property type="entry name" value="AhpD-like"/>
    <property type="match status" value="1"/>
</dbReference>
<evidence type="ECO:0000259" key="1">
    <source>
        <dbReference type="Pfam" id="PF02627"/>
    </source>
</evidence>
<evidence type="ECO:0000313" key="3">
    <source>
        <dbReference type="Proteomes" id="UP000249590"/>
    </source>
</evidence>
<dbReference type="EMBL" id="QHHQ01000007">
    <property type="protein sequence ID" value="RAH98395.1"/>
    <property type="molecule type" value="Genomic_DNA"/>
</dbReference>
<dbReference type="InterPro" id="IPR003779">
    <property type="entry name" value="CMD-like"/>
</dbReference>